<dbReference type="GO" id="GO:0016020">
    <property type="term" value="C:membrane"/>
    <property type="evidence" value="ECO:0007669"/>
    <property type="project" value="TreeGrafter"/>
</dbReference>
<dbReference type="Pfam" id="PF00561">
    <property type="entry name" value="Abhydrolase_1"/>
    <property type="match status" value="1"/>
</dbReference>
<reference evidence="2 3" key="1">
    <citation type="submission" date="2019-03" db="EMBL/GenBank/DDBJ databases">
        <title>Draft genome sequences of novel Actinobacteria.</title>
        <authorList>
            <person name="Sahin N."/>
            <person name="Ay H."/>
            <person name="Saygin H."/>
        </authorList>
    </citation>
    <scope>NUCLEOTIDE SEQUENCE [LARGE SCALE GENOMIC DNA]</scope>
    <source>
        <strain evidence="2 3">KC712</strain>
    </source>
</reference>
<dbReference type="InterPro" id="IPR000639">
    <property type="entry name" value="Epox_hydrolase-like"/>
</dbReference>
<evidence type="ECO:0000313" key="3">
    <source>
        <dbReference type="Proteomes" id="UP000294543"/>
    </source>
</evidence>
<evidence type="ECO:0000313" key="2">
    <source>
        <dbReference type="EMBL" id="TDD23377.1"/>
    </source>
</evidence>
<gene>
    <name evidence="2" type="ORF">E1294_08915</name>
</gene>
<dbReference type="RefSeq" id="WP_132506687.1">
    <property type="nucleotide sequence ID" value="NZ_SMKP01000018.1"/>
</dbReference>
<dbReference type="Gene3D" id="3.40.50.1820">
    <property type="entry name" value="alpha/beta hydrolase"/>
    <property type="match status" value="1"/>
</dbReference>
<dbReference type="GO" id="GO:0046464">
    <property type="term" value="P:acylglycerol catabolic process"/>
    <property type="evidence" value="ECO:0007669"/>
    <property type="project" value="TreeGrafter"/>
</dbReference>
<name>A0A4V2YFJ2_9ACTN</name>
<comment type="caution">
    <text evidence="2">The sequence shown here is derived from an EMBL/GenBank/DDBJ whole genome shotgun (WGS) entry which is preliminary data.</text>
</comment>
<evidence type="ECO:0000259" key="1">
    <source>
        <dbReference type="Pfam" id="PF00561"/>
    </source>
</evidence>
<dbReference type="Proteomes" id="UP000294543">
    <property type="component" value="Unassembled WGS sequence"/>
</dbReference>
<keyword evidence="3" id="KW-1185">Reference proteome</keyword>
<dbReference type="PRINTS" id="PR00111">
    <property type="entry name" value="ABHYDROLASE"/>
</dbReference>
<feature type="domain" description="AB hydrolase-1" evidence="1">
    <location>
        <begin position="28"/>
        <end position="265"/>
    </location>
</feature>
<accession>A0A4V2YFJ2</accession>
<dbReference type="OrthoDB" id="4481859at2"/>
<proteinExistence type="predicted"/>
<dbReference type="PANTHER" id="PTHR43798">
    <property type="entry name" value="MONOACYLGLYCEROL LIPASE"/>
    <property type="match status" value="1"/>
</dbReference>
<dbReference type="InterPro" id="IPR000073">
    <property type="entry name" value="AB_hydrolase_1"/>
</dbReference>
<dbReference type="PRINTS" id="PR00412">
    <property type="entry name" value="EPOXHYDRLASE"/>
</dbReference>
<dbReference type="SUPFAM" id="SSF53474">
    <property type="entry name" value="alpha/beta-Hydrolases"/>
    <property type="match status" value="1"/>
</dbReference>
<dbReference type="AlphaFoldDB" id="A0A4V2YFJ2"/>
<dbReference type="EMBL" id="SMKP01000018">
    <property type="protein sequence ID" value="TDD23377.1"/>
    <property type="molecule type" value="Genomic_DNA"/>
</dbReference>
<dbReference type="GO" id="GO:0047372">
    <property type="term" value="F:monoacylglycerol lipase activity"/>
    <property type="evidence" value="ECO:0007669"/>
    <property type="project" value="TreeGrafter"/>
</dbReference>
<sequence>MTGAFDRTAITCPEGPLSVITAGQRGAPVVLLSGGGQNNALLSWRHLILALATDYRVFALDWPKQGHSRPWNGIANHTALMRLITVVLDHFDLEKVTLVGQSQGGTLSLAYAIEHPGRVKQLVAMAPAITFSFPPVVQQLVWLVTRSRFLTTTVPSLMLRSRAGVERYMRNTLLPGPVDDFDAIVDEYVEDIRLHGNNSSDWQKTAIGFRASNVDLRPRLGEITCPALFIQGGKDVYVRPSSTIAAAAQVPGSQLEILEDAGHWANRQCHRRVNALVRDFLSQDSFPTTTSN</sequence>
<organism evidence="2 3">
    <name type="scientific">Nonomuraea diastatica</name>
    <dbReference type="NCBI Taxonomy" id="1848329"/>
    <lineage>
        <taxon>Bacteria</taxon>
        <taxon>Bacillati</taxon>
        <taxon>Actinomycetota</taxon>
        <taxon>Actinomycetes</taxon>
        <taxon>Streptosporangiales</taxon>
        <taxon>Streptosporangiaceae</taxon>
        <taxon>Nonomuraea</taxon>
    </lineage>
</organism>
<dbReference type="InterPro" id="IPR050266">
    <property type="entry name" value="AB_hydrolase_sf"/>
</dbReference>
<protein>
    <submittedName>
        <fullName evidence="2">Alpha/beta hydrolase</fullName>
    </submittedName>
</protein>
<dbReference type="PANTHER" id="PTHR43798:SF33">
    <property type="entry name" value="HYDROLASE, PUTATIVE (AFU_ORTHOLOGUE AFUA_2G14860)-RELATED"/>
    <property type="match status" value="1"/>
</dbReference>
<dbReference type="InterPro" id="IPR029058">
    <property type="entry name" value="AB_hydrolase_fold"/>
</dbReference>
<keyword evidence="2" id="KW-0378">Hydrolase</keyword>